<dbReference type="AlphaFoldDB" id="A0A6B3NZK5"/>
<name>A0A6B3NZK5_9PSED</name>
<dbReference type="Proteomes" id="UP000482634">
    <property type="component" value="Unassembled WGS sequence"/>
</dbReference>
<reference evidence="1 2" key="1">
    <citation type="submission" date="2020-02" db="EMBL/GenBank/DDBJ databases">
        <title>Broccoli isolated Pseudomonas sp.</title>
        <authorList>
            <person name="Fujikawa T."/>
            <person name="Sawada H."/>
        </authorList>
    </citation>
    <scope>NUCLEOTIDE SEQUENCE [LARGE SCALE GENOMIC DNA]</scope>
    <source>
        <strain evidence="1 2">MAFF212427</strain>
    </source>
</reference>
<evidence type="ECO:0000313" key="1">
    <source>
        <dbReference type="EMBL" id="NER66601.1"/>
    </source>
</evidence>
<gene>
    <name evidence="1" type="ORF">G3436_25510</name>
</gene>
<proteinExistence type="predicted"/>
<accession>A0A6B3NZK5</accession>
<evidence type="ECO:0000313" key="2">
    <source>
        <dbReference type="Proteomes" id="UP000482634"/>
    </source>
</evidence>
<dbReference type="EMBL" id="JAAHBU010000518">
    <property type="protein sequence ID" value="NER66601.1"/>
    <property type="molecule type" value="Genomic_DNA"/>
</dbReference>
<keyword evidence="2" id="KW-1185">Reference proteome</keyword>
<sequence length="177" mass="19708">MTTDKESPTFTNGDVTVMADPFEARVLAHTTHQLITESHQMPYENLKKLHDAEIICIDAATTPARLKVVVKTTENITLELLFEQCSHYRVTDFTPHNIISRAIIFDGNSVSEQAIRETMKWLTSLSDAASFLTNSKLDELTASLLNGNIKLIYLEPSQGAELAILCKDFQISHLSSA</sequence>
<dbReference type="RefSeq" id="WP_163950949.1">
    <property type="nucleotide sequence ID" value="NZ_JAAHBU010000518.1"/>
</dbReference>
<protein>
    <submittedName>
        <fullName evidence="1">Uncharacterized protein</fullName>
    </submittedName>
</protein>
<comment type="caution">
    <text evidence="1">The sequence shown here is derived from an EMBL/GenBank/DDBJ whole genome shotgun (WGS) entry which is preliminary data.</text>
</comment>
<organism evidence="1 2">
    <name type="scientific">Pseudomonas brassicae</name>
    <dbReference type="NCBI Taxonomy" id="2708063"/>
    <lineage>
        <taxon>Bacteria</taxon>
        <taxon>Pseudomonadati</taxon>
        <taxon>Pseudomonadota</taxon>
        <taxon>Gammaproteobacteria</taxon>
        <taxon>Pseudomonadales</taxon>
        <taxon>Pseudomonadaceae</taxon>
        <taxon>Pseudomonas</taxon>
    </lineage>
</organism>